<proteinExistence type="predicted"/>
<name>M0C6J9_9EURY</name>
<keyword evidence="1" id="KW-0472">Membrane</keyword>
<feature type="transmembrane region" description="Helical" evidence="1">
    <location>
        <begin position="33"/>
        <end position="51"/>
    </location>
</feature>
<feature type="non-terminal residue" evidence="2">
    <location>
        <position position="88"/>
    </location>
</feature>
<protein>
    <submittedName>
        <fullName evidence="2">Uncharacterized protein</fullName>
    </submittedName>
</protein>
<reference evidence="2 3" key="1">
    <citation type="journal article" date="2014" name="PLoS Genet.">
        <title>Phylogenetically driven sequencing of extremely halophilic archaea reveals strategies for static and dynamic osmo-response.</title>
        <authorList>
            <person name="Becker E.A."/>
            <person name="Seitzer P.M."/>
            <person name="Tritt A."/>
            <person name="Larsen D."/>
            <person name="Krusor M."/>
            <person name="Yao A.I."/>
            <person name="Wu D."/>
            <person name="Madern D."/>
            <person name="Eisen J.A."/>
            <person name="Darling A.E."/>
            <person name="Facciotti M.T."/>
        </authorList>
    </citation>
    <scope>NUCLEOTIDE SEQUENCE [LARGE SCALE GENOMIC DNA]</scope>
    <source>
        <strain evidence="2 3">JCM 13563</strain>
    </source>
</reference>
<evidence type="ECO:0000313" key="2">
    <source>
        <dbReference type="EMBL" id="ELZ17529.1"/>
    </source>
</evidence>
<evidence type="ECO:0000313" key="3">
    <source>
        <dbReference type="Proteomes" id="UP000011615"/>
    </source>
</evidence>
<keyword evidence="1" id="KW-1133">Transmembrane helix</keyword>
<sequence>MDAVTRIAVVGFSVLVSLAAGELLIFGKSLLELVVAVLLLAGMVSMSGTFFRNHVATRPLNDRERAACEIGADQDVAFRVVTGEFGQT</sequence>
<comment type="caution">
    <text evidence="2">The sequence shown here is derived from an EMBL/GenBank/DDBJ whole genome shotgun (WGS) entry which is preliminary data.</text>
</comment>
<dbReference type="EMBL" id="AOIT01000061">
    <property type="protein sequence ID" value="ELZ17529.1"/>
    <property type="molecule type" value="Genomic_DNA"/>
</dbReference>
<accession>M0C6J9</accession>
<gene>
    <name evidence="2" type="ORF">C476_15358</name>
</gene>
<evidence type="ECO:0000256" key="1">
    <source>
        <dbReference type="SAM" id="Phobius"/>
    </source>
</evidence>
<keyword evidence="3" id="KW-1185">Reference proteome</keyword>
<feature type="transmembrane region" description="Helical" evidence="1">
    <location>
        <begin position="7"/>
        <end position="27"/>
    </location>
</feature>
<keyword evidence="1" id="KW-0812">Transmembrane</keyword>
<dbReference type="Proteomes" id="UP000011615">
    <property type="component" value="Unassembled WGS sequence"/>
</dbReference>
<dbReference type="STRING" id="1230457.C476_15358"/>
<dbReference type="AlphaFoldDB" id="M0C6J9"/>
<organism evidence="2 3">
    <name type="scientific">Natrinema limicola JCM 13563</name>
    <dbReference type="NCBI Taxonomy" id="1230457"/>
    <lineage>
        <taxon>Archaea</taxon>
        <taxon>Methanobacteriati</taxon>
        <taxon>Methanobacteriota</taxon>
        <taxon>Stenosarchaea group</taxon>
        <taxon>Halobacteria</taxon>
        <taxon>Halobacteriales</taxon>
        <taxon>Natrialbaceae</taxon>
        <taxon>Natrinema</taxon>
    </lineage>
</organism>